<evidence type="ECO:0000313" key="5">
    <source>
        <dbReference type="EMBL" id="QIS08348.1"/>
    </source>
</evidence>
<dbReference type="GO" id="GO:0003700">
    <property type="term" value="F:DNA-binding transcription factor activity"/>
    <property type="evidence" value="ECO:0007669"/>
    <property type="project" value="InterPro"/>
</dbReference>
<feature type="domain" description="HTH marR-type" evidence="4">
    <location>
        <begin position="5"/>
        <end position="142"/>
    </location>
</feature>
<dbReference type="SMART" id="SM00347">
    <property type="entry name" value="HTH_MARR"/>
    <property type="match status" value="1"/>
</dbReference>
<dbReference type="InterPro" id="IPR000835">
    <property type="entry name" value="HTH_MarR-typ"/>
</dbReference>
<dbReference type="PANTHER" id="PTHR39515:SF2">
    <property type="entry name" value="HTH-TYPE TRANSCRIPTIONAL REGULATOR RV0880"/>
    <property type="match status" value="1"/>
</dbReference>
<evidence type="ECO:0000259" key="4">
    <source>
        <dbReference type="PROSITE" id="PS50995"/>
    </source>
</evidence>
<dbReference type="PROSITE" id="PS01117">
    <property type="entry name" value="HTH_MARR_1"/>
    <property type="match status" value="1"/>
</dbReference>
<dbReference type="Pfam" id="PF12802">
    <property type="entry name" value="MarR_2"/>
    <property type="match status" value="1"/>
</dbReference>
<keyword evidence="6" id="KW-1185">Reference proteome</keyword>
<dbReference type="PROSITE" id="PS50995">
    <property type="entry name" value="HTH_MARR_2"/>
    <property type="match status" value="1"/>
</dbReference>
<dbReference type="EMBL" id="CP046172">
    <property type="protein sequence ID" value="QIS08348.1"/>
    <property type="molecule type" value="Genomic_DNA"/>
</dbReference>
<dbReference type="Gene3D" id="1.10.10.10">
    <property type="entry name" value="Winged helix-like DNA-binding domain superfamily/Winged helix DNA-binding domain"/>
    <property type="match status" value="1"/>
</dbReference>
<dbReference type="InterPro" id="IPR036388">
    <property type="entry name" value="WH-like_DNA-bd_sf"/>
</dbReference>
<dbReference type="SUPFAM" id="SSF46785">
    <property type="entry name" value="Winged helix' DNA-binding domain"/>
    <property type="match status" value="1"/>
</dbReference>
<dbReference type="InterPro" id="IPR052526">
    <property type="entry name" value="HTH-type_Bedaq_tolerance"/>
</dbReference>
<accession>A0A6G9Y540</accession>
<evidence type="ECO:0000256" key="3">
    <source>
        <dbReference type="ARBA" id="ARBA00023163"/>
    </source>
</evidence>
<dbReference type="RefSeq" id="WP_238847048.1">
    <property type="nucleotide sequence ID" value="NZ_CP046172.1"/>
</dbReference>
<evidence type="ECO:0000256" key="1">
    <source>
        <dbReference type="ARBA" id="ARBA00023015"/>
    </source>
</evidence>
<protein>
    <submittedName>
        <fullName evidence="5">MarR family transcriptional regulator</fullName>
    </submittedName>
</protein>
<reference evidence="5 6" key="1">
    <citation type="journal article" date="2019" name="ACS Chem. Biol.">
        <title>Identification and Mobilization of a Cryptic Antibiotic Biosynthesis Gene Locus from a Human-Pathogenic Nocardia Isolate.</title>
        <authorList>
            <person name="Herisse M."/>
            <person name="Ishida K."/>
            <person name="Porter J.L."/>
            <person name="Howden B."/>
            <person name="Hertweck C."/>
            <person name="Stinear T.P."/>
            <person name="Pidot S.J."/>
        </authorList>
    </citation>
    <scope>NUCLEOTIDE SEQUENCE [LARGE SCALE GENOMIC DNA]</scope>
    <source>
        <strain evidence="5 6">AUSMDU00012717</strain>
    </source>
</reference>
<dbReference type="PANTHER" id="PTHR39515">
    <property type="entry name" value="CONSERVED PROTEIN"/>
    <property type="match status" value="1"/>
</dbReference>
<evidence type="ECO:0000313" key="6">
    <source>
        <dbReference type="Proteomes" id="UP000503540"/>
    </source>
</evidence>
<keyword evidence="1" id="KW-0805">Transcription regulation</keyword>
<name>A0A6G9Y540_9NOCA</name>
<dbReference type="GO" id="GO:0003677">
    <property type="term" value="F:DNA binding"/>
    <property type="evidence" value="ECO:0007669"/>
    <property type="project" value="UniProtKB-KW"/>
</dbReference>
<keyword evidence="2" id="KW-0238">DNA-binding</keyword>
<dbReference type="InterPro" id="IPR036390">
    <property type="entry name" value="WH_DNA-bd_sf"/>
</dbReference>
<organism evidence="5 6">
    <name type="scientific">Nocardia arthritidis</name>
    <dbReference type="NCBI Taxonomy" id="228602"/>
    <lineage>
        <taxon>Bacteria</taxon>
        <taxon>Bacillati</taxon>
        <taxon>Actinomycetota</taxon>
        <taxon>Actinomycetes</taxon>
        <taxon>Mycobacteriales</taxon>
        <taxon>Nocardiaceae</taxon>
        <taxon>Nocardia</taxon>
    </lineage>
</organism>
<sequence>MDAVDESLETIALQLSRLHRIRERTAAQMAALTRDGVDLAAFGLLFHLACHGPMRSGALAAALHSDASTVSRQVAQLVARELVVRQADPEDGRATVLVVTEEGHATVELMRKRRAENMGRVMADWPPRQRAEFAALLRQFVDDYERKKPDLLAAMRTAWGAETTGTEKVS</sequence>
<gene>
    <name evidence="5" type="ORF">F5544_02140</name>
</gene>
<dbReference type="Proteomes" id="UP000503540">
    <property type="component" value="Chromosome"/>
</dbReference>
<proteinExistence type="predicted"/>
<evidence type="ECO:0000256" key="2">
    <source>
        <dbReference type="ARBA" id="ARBA00023125"/>
    </source>
</evidence>
<dbReference type="AlphaFoldDB" id="A0A6G9Y540"/>
<keyword evidence="3" id="KW-0804">Transcription</keyword>
<dbReference type="KEGG" id="nah:F5544_02140"/>
<dbReference type="InterPro" id="IPR023187">
    <property type="entry name" value="Tscrpt_reg_MarR-type_CS"/>
</dbReference>